<organism evidence="3 4">
    <name type="scientific">Mesocricetus auratus</name>
    <name type="common">Golden hamster</name>
    <dbReference type="NCBI Taxonomy" id="10036"/>
    <lineage>
        <taxon>Eukaryota</taxon>
        <taxon>Metazoa</taxon>
        <taxon>Chordata</taxon>
        <taxon>Craniata</taxon>
        <taxon>Vertebrata</taxon>
        <taxon>Euteleostomi</taxon>
        <taxon>Mammalia</taxon>
        <taxon>Eutheria</taxon>
        <taxon>Euarchontoglires</taxon>
        <taxon>Glires</taxon>
        <taxon>Rodentia</taxon>
        <taxon>Myomorpha</taxon>
        <taxon>Muroidea</taxon>
        <taxon>Cricetidae</taxon>
        <taxon>Cricetinae</taxon>
        <taxon>Mesocricetus</taxon>
    </lineage>
</organism>
<accession>A0ABM2W4D1</accession>
<reference evidence="4" key="1">
    <citation type="submission" date="2025-08" db="UniProtKB">
        <authorList>
            <consortium name="RefSeq"/>
        </authorList>
    </citation>
    <scope>IDENTIFICATION</scope>
    <source>
        <tissue evidence="4">Liver</tissue>
    </source>
</reference>
<dbReference type="InterPro" id="IPR039995">
    <property type="entry name" value="PEX39"/>
</dbReference>
<feature type="domain" description="Peroxisomal membrane protein PEX14-like KPWE" evidence="2">
    <location>
        <begin position="68"/>
        <end position="111"/>
    </location>
</feature>
<keyword evidence="3" id="KW-1185">Reference proteome</keyword>
<protein>
    <submittedName>
        <fullName evidence="4">Uncharacterized protein C6orf226 homolog</fullName>
    </submittedName>
</protein>
<evidence type="ECO:0000313" key="4">
    <source>
        <dbReference type="RefSeq" id="XP_040585584.1"/>
    </source>
</evidence>
<dbReference type="PANTHER" id="PTHR40657">
    <property type="entry name" value="HYPOTHETICAL PROTEIN LOC681367"/>
    <property type="match status" value="1"/>
</dbReference>
<dbReference type="GeneID" id="101828807"/>
<evidence type="ECO:0000259" key="2">
    <source>
        <dbReference type="Pfam" id="PF17733"/>
    </source>
</evidence>
<dbReference type="Pfam" id="PF17733">
    <property type="entry name" value="KPWE_dom"/>
    <property type="match status" value="1"/>
</dbReference>
<proteinExistence type="predicted"/>
<dbReference type="InterPro" id="IPR040554">
    <property type="entry name" value="KPWE_PEX14_dom"/>
</dbReference>
<evidence type="ECO:0000256" key="1">
    <source>
        <dbReference type="SAM" id="MobiDB-lite"/>
    </source>
</evidence>
<evidence type="ECO:0000313" key="3">
    <source>
        <dbReference type="Proteomes" id="UP000886700"/>
    </source>
</evidence>
<dbReference type="PANTHER" id="PTHR40657:SF1">
    <property type="entry name" value="RIKEN CDNA 2310039H08 GENE"/>
    <property type="match status" value="1"/>
</dbReference>
<dbReference type="Proteomes" id="UP000886700">
    <property type="component" value="Unplaced"/>
</dbReference>
<name>A0ABM2W4D1_MESAU</name>
<feature type="region of interest" description="Disordered" evidence="1">
    <location>
        <begin position="87"/>
        <end position="152"/>
    </location>
</feature>
<dbReference type="RefSeq" id="XP_040585584.1">
    <property type="nucleotide sequence ID" value="XM_040729650.1"/>
</dbReference>
<feature type="compositionally biased region" description="Polar residues" evidence="1">
    <location>
        <begin position="116"/>
        <end position="132"/>
    </location>
</feature>
<sequence length="152" mass="15844">MFQEGVPGLDHLVRFEASPLLSEKVVAPTPPGSACGRVPGADWWRDMELRDRVSSPSGASAGPAAASVTLAQLLQLVQKGQELPGLEKRHITVTHGEPTASLLPRRPKPWEDAGSAASSRTTAPDARTQSPTVEEPARSRPAAQLGGGPAGS</sequence>
<gene>
    <name evidence="4" type="primary">CUNH6orf226</name>
</gene>